<dbReference type="SUPFAM" id="SSF54001">
    <property type="entry name" value="Cysteine proteinases"/>
    <property type="match status" value="1"/>
</dbReference>
<dbReference type="Pfam" id="PF02338">
    <property type="entry name" value="OTU"/>
    <property type="match status" value="1"/>
</dbReference>
<keyword evidence="3" id="KW-1185">Reference proteome</keyword>
<dbReference type="AlphaFoldDB" id="A0A6J8A9W8"/>
<dbReference type="CDD" id="cd22755">
    <property type="entry name" value="OTU_CeDUB-like"/>
    <property type="match status" value="1"/>
</dbReference>
<dbReference type="InterPro" id="IPR038765">
    <property type="entry name" value="Papain-like_cys_pep_sf"/>
</dbReference>
<organism evidence="2 3">
    <name type="scientific">Mytilus coruscus</name>
    <name type="common">Sea mussel</name>
    <dbReference type="NCBI Taxonomy" id="42192"/>
    <lineage>
        <taxon>Eukaryota</taxon>
        <taxon>Metazoa</taxon>
        <taxon>Spiralia</taxon>
        <taxon>Lophotrochozoa</taxon>
        <taxon>Mollusca</taxon>
        <taxon>Bivalvia</taxon>
        <taxon>Autobranchia</taxon>
        <taxon>Pteriomorphia</taxon>
        <taxon>Mytilida</taxon>
        <taxon>Mytiloidea</taxon>
        <taxon>Mytilidae</taxon>
        <taxon>Mytilinae</taxon>
        <taxon>Mytilus</taxon>
    </lineage>
</organism>
<proteinExistence type="predicted"/>
<dbReference type="OrthoDB" id="6137149at2759"/>
<dbReference type="PROSITE" id="PS50802">
    <property type="entry name" value="OTU"/>
    <property type="match status" value="1"/>
</dbReference>
<evidence type="ECO:0000313" key="3">
    <source>
        <dbReference type="Proteomes" id="UP000507470"/>
    </source>
</evidence>
<feature type="domain" description="OTU" evidence="1">
    <location>
        <begin position="5"/>
        <end position="133"/>
    </location>
</feature>
<dbReference type="EMBL" id="CACVKT020000887">
    <property type="protein sequence ID" value="CAC5363547.1"/>
    <property type="molecule type" value="Genomic_DNA"/>
</dbReference>
<dbReference type="GO" id="GO:0004843">
    <property type="term" value="F:cysteine-type deubiquitinase activity"/>
    <property type="evidence" value="ECO:0007669"/>
    <property type="project" value="TreeGrafter"/>
</dbReference>
<dbReference type="Proteomes" id="UP000507470">
    <property type="component" value="Unassembled WGS sequence"/>
</dbReference>
<evidence type="ECO:0000259" key="1">
    <source>
        <dbReference type="PROSITE" id="PS50802"/>
    </source>
</evidence>
<dbReference type="Gene3D" id="3.90.70.80">
    <property type="match status" value="1"/>
</dbReference>
<dbReference type="InterPro" id="IPR003323">
    <property type="entry name" value="OTU_dom"/>
</dbReference>
<accession>A0A6J8A9W8</accession>
<dbReference type="PANTHER" id="PTHR12419">
    <property type="entry name" value="OTU DOMAIN CONTAINING PROTEIN"/>
    <property type="match status" value="1"/>
</dbReference>
<name>A0A6J8A9W8_MYTCO</name>
<gene>
    <name evidence="2" type="ORF">MCOR_4932</name>
</gene>
<dbReference type="GO" id="GO:0016579">
    <property type="term" value="P:protein deubiquitination"/>
    <property type="evidence" value="ECO:0007669"/>
    <property type="project" value="TreeGrafter"/>
</dbReference>
<reference evidence="2 3" key="1">
    <citation type="submission" date="2020-06" db="EMBL/GenBank/DDBJ databases">
        <authorList>
            <person name="Li R."/>
            <person name="Bekaert M."/>
        </authorList>
    </citation>
    <scope>NUCLEOTIDE SEQUENCE [LARGE SCALE GENOMIC DNA]</scope>
    <source>
        <strain evidence="3">wild</strain>
    </source>
</reference>
<evidence type="ECO:0000313" key="2">
    <source>
        <dbReference type="EMBL" id="CAC5363547.1"/>
    </source>
</evidence>
<dbReference type="InterPro" id="IPR050704">
    <property type="entry name" value="Peptidase_C85-like"/>
</dbReference>
<sequence length="336" mass="39854">MPPSSATKSITGDGNCLFRAISNRQEFFGNVRKAIVDHLIRNAEMFKSFLQPRFKTVVEHIQTLQMKENNVWGTELEIIACADLLKTDIYTFHNGSWIRYSSSQLCSKNKINVQAIYLQHQTGINHYEVVTAVTQKSRYQNRMQSSPVGREKYKFDRKYEVPTLKMNYSDDESKVLSKAEKEGKIYSKDEEFKARKTSTLKRKYWEDEGTRLKKIKKYEEDQIYRDNLIQAGIKKYREDKDYRDALKESGIQKYENYADYRGNLIQSGIQKYQEDKDYRDNLIQSGIQKYQEDKDYRDNLIQCGILKYRENDKYRDKLKQASIYKMKINILQKIPQ</sequence>
<dbReference type="PANTHER" id="PTHR12419:SF7">
    <property type="entry name" value="OTU DOMAIN-CONTAINING PROTEIN 3"/>
    <property type="match status" value="1"/>
</dbReference>
<protein>
    <recommendedName>
        <fullName evidence="1">OTU domain-containing protein</fullName>
    </recommendedName>
</protein>